<evidence type="ECO:0000256" key="1">
    <source>
        <dbReference type="SAM" id="Phobius"/>
    </source>
</evidence>
<dbReference type="EMBL" id="JMTK01000002">
    <property type="protein sequence ID" value="KJZ82074.1"/>
    <property type="molecule type" value="Genomic_DNA"/>
</dbReference>
<gene>
    <name evidence="2" type="ORF">DJ66_0808</name>
</gene>
<name>A0A0F4VKZ6_9HYPH</name>
<evidence type="ECO:0000313" key="2">
    <source>
        <dbReference type="EMBL" id="KJZ82074.1"/>
    </source>
</evidence>
<organism evidence="2 3">
    <name type="scientific">Candidatus Liberibacter solanacearum</name>
    <dbReference type="NCBI Taxonomy" id="556287"/>
    <lineage>
        <taxon>Bacteria</taxon>
        <taxon>Pseudomonadati</taxon>
        <taxon>Pseudomonadota</taxon>
        <taxon>Alphaproteobacteria</taxon>
        <taxon>Hyphomicrobiales</taxon>
        <taxon>Rhizobiaceae</taxon>
        <taxon>Liberibacter</taxon>
    </lineage>
</organism>
<feature type="transmembrane region" description="Helical" evidence="1">
    <location>
        <begin position="14"/>
        <end position="31"/>
    </location>
</feature>
<sequence length="49" mass="5692">MPVHILMFSDSKSISYNFLLLVTFIVFKKISPQYLDVVYNSVFDFSSPL</sequence>
<keyword evidence="1" id="KW-0812">Transmembrane</keyword>
<accession>A0A0F4VKZ6</accession>
<evidence type="ECO:0000313" key="3">
    <source>
        <dbReference type="Proteomes" id="UP000033731"/>
    </source>
</evidence>
<dbReference type="AlphaFoldDB" id="A0A0F4VKZ6"/>
<keyword evidence="1" id="KW-1133">Transmembrane helix</keyword>
<protein>
    <submittedName>
        <fullName evidence="2">Uncharacterized protein</fullName>
    </submittedName>
</protein>
<proteinExistence type="predicted"/>
<reference evidence="2 3" key="1">
    <citation type="journal article" date="2015" name="Phytopathology">
        <title>Genomes of Candidatus Liberibacter solanacearum haplotype A from New Zealand and the USA suggest significant genome plasticity in the species.</title>
        <authorList>
            <person name="Thompson S.M."/>
            <person name="Johnson C.P."/>
            <person name="Lu A.Y."/>
            <person name="Frampton R.A."/>
            <person name="Sullivan K.L."/>
            <person name="Fiers M.W."/>
            <person name="Crowhurst R.N."/>
            <person name="Pitman A.R."/>
            <person name="Scott I."/>
            <person name="Gudmestad N.C."/>
            <person name="Smith G.R."/>
        </authorList>
    </citation>
    <scope>NUCLEOTIDE SEQUENCE [LARGE SCALE GENOMIC DNA]</scope>
    <source>
        <strain evidence="2 3">LsoNZ1</strain>
    </source>
</reference>
<keyword evidence="1" id="KW-0472">Membrane</keyword>
<keyword evidence="3" id="KW-1185">Reference proteome</keyword>
<comment type="caution">
    <text evidence="2">The sequence shown here is derived from an EMBL/GenBank/DDBJ whole genome shotgun (WGS) entry which is preliminary data.</text>
</comment>
<dbReference type="Proteomes" id="UP000033731">
    <property type="component" value="Unassembled WGS sequence"/>
</dbReference>
<dbReference type="PATRIC" id="fig|556287.9.peg.835"/>